<feature type="transmembrane region" description="Helical" evidence="9">
    <location>
        <begin position="152"/>
        <end position="169"/>
    </location>
</feature>
<dbReference type="Pfam" id="PF02518">
    <property type="entry name" value="HATPase_c"/>
    <property type="match status" value="1"/>
</dbReference>
<dbReference type="Pfam" id="PF07730">
    <property type="entry name" value="HisKA_3"/>
    <property type="match status" value="1"/>
</dbReference>
<dbReference type="GO" id="GO:0046983">
    <property type="term" value="F:protein dimerization activity"/>
    <property type="evidence" value="ECO:0007669"/>
    <property type="project" value="InterPro"/>
</dbReference>
<dbReference type="PROSITE" id="PS50109">
    <property type="entry name" value="HIS_KIN"/>
    <property type="match status" value="1"/>
</dbReference>
<dbReference type="InterPro" id="IPR050482">
    <property type="entry name" value="Sensor_HK_TwoCompSys"/>
</dbReference>
<feature type="transmembrane region" description="Helical" evidence="9">
    <location>
        <begin position="292"/>
        <end position="317"/>
    </location>
</feature>
<name>A0A4R4ZYP0_9ACTN</name>
<dbReference type="SUPFAM" id="SSF55781">
    <property type="entry name" value="GAF domain-like"/>
    <property type="match status" value="1"/>
</dbReference>
<dbReference type="Proteomes" id="UP000294513">
    <property type="component" value="Unassembled WGS sequence"/>
</dbReference>
<sequence length="697" mass="74030">MSSVAVRGDLRGRHAGLPRPDLFAAAATCGLALAALVAWGGLVLAQLEDGTYPAGIVLQDAAPVLVGVTLAAAGLLIIAHRSGQVVGWLLLTTALGMITARTAVTAVSAHPGVPSQVTAALLVWVAGGVLHTVMIGTLPLLLPAGRLPHRRLRWYVAAVAAWGVLQWYLPVAHETVQYGIANPLGQGALGRAAHGMYDALHLVIEASSIVLIAIGVAVMLPRWRRADGPERRRTAAFMVPFVVWVLMLRVDYRLQLEGWPRLLLLGGGAVLWSAAIGYAFTRDRLWTIDRSARHLLTAFVLTAVLLVLYATAIAVVSSASSDARGPGAVALACLTFVVGVALRPTARWCSRAVDRLYYGERTRPYQLVRDLAERLSRTVRPQDAPAMLCTTVVDGLRLPGARLAVPTRGGPRELARAGEPGEADAAFELAYDGAVIGNLHVRPRDGDTALDGQDREVLQFLADQAAPAVASLRLYEDLRAGREQLITAREEERRRLRRDIHDGVGPALSALRLRIDTAQSLIPPGEPAAASLEEISGDVAQLIDDVRRVSEGLVPGALAEVGLSGAVRRLAERVSGRAPRVAVRLVPDPLPELPAATEAAAYQITAEAITNVVRHAAARRAEVTLAAEEGALRIEVSDDGTGIPARRDRAGVGLQSMAERAAELGGKFTISSDVRGTVVRATLPPPVPPPPDRRPAR</sequence>
<dbReference type="PANTHER" id="PTHR24421">
    <property type="entry name" value="NITRATE/NITRITE SENSOR PROTEIN NARX-RELATED"/>
    <property type="match status" value="1"/>
</dbReference>
<comment type="caution">
    <text evidence="11">The sequence shown here is derived from an EMBL/GenBank/DDBJ whole genome shotgun (WGS) entry which is preliminary data.</text>
</comment>
<comment type="subcellular location">
    <subcellularLocation>
        <location evidence="1">Cell membrane</location>
        <topology evidence="1">Multi-pass membrane protein</topology>
    </subcellularLocation>
</comment>
<feature type="transmembrane region" description="Helical" evidence="9">
    <location>
        <begin position="56"/>
        <end position="78"/>
    </location>
</feature>
<protein>
    <submittedName>
        <fullName evidence="11">Sensor histidine kinase</fullName>
    </submittedName>
</protein>
<feature type="transmembrane region" description="Helical" evidence="9">
    <location>
        <begin position="233"/>
        <end position="250"/>
    </location>
</feature>
<feature type="transmembrane region" description="Helical" evidence="9">
    <location>
        <begin position="119"/>
        <end position="140"/>
    </location>
</feature>
<keyword evidence="6 9" id="KW-1133">Transmembrane helix</keyword>
<keyword evidence="12" id="KW-1185">Reference proteome</keyword>
<feature type="transmembrane region" description="Helical" evidence="9">
    <location>
        <begin position="199"/>
        <end position="221"/>
    </location>
</feature>
<gene>
    <name evidence="11" type="ORF">E1298_42310</name>
</gene>
<dbReference type="InterPro" id="IPR011712">
    <property type="entry name" value="Sig_transdc_His_kin_sub3_dim/P"/>
</dbReference>
<dbReference type="AlphaFoldDB" id="A0A4R4ZYP0"/>
<dbReference type="GO" id="GO:0000155">
    <property type="term" value="F:phosphorelay sensor kinase activity"/>
    <property type="evidence" value="ECO:0007669"/>
    <property type="project" value="InterPro"/>
</dbReference>
<evidence type="ECO:0000256" key="3">
    <source>
        <dbReference type="ARBA" id="ARBA00022679"/>
    </source>
</evidence>
<evidence type="ECO:0000256" key="4">
    <source>
        <dbReference type="ARBA" id="ARBA00022692"/>
    </source>
</evidence>
<dbReference type="SMART" id="SM00387">
    <property type="entry name" value="HATPase_c"/>
    <property type="match status" value="1"/>
</dbReference>
<feature type="transmembrane region" description="Helical" evidence="9">
    <location>
        <begin position="262"/>
        <end position="280"/>
    </location>
</feature>
<evidence type="ECO:0000256" key="9">
    <source>
        <dbReference type="SAM" id="Phobius"/>
    </source>
</evidence>
<keyword evidence="3" id="KW-0808">Transferase</keyword>
<dbReference type="CDD" id="cd16917">
    <property type="entry name" value="HATPase_UhpB-NarQ-NarX-like"/>
    <property type="match status" value="1"/>
</dbReference>
<evidence type="ECO:0000256" key="1">
    <source>
        <dbReference type="ARBA" id="ARBA00004651"/>
    </source>
</evidence>
<evidence type="ECO:0000256" key="5">
    <source>
        <dbReference type="ARBA" id="ARBA00022777"/>
    </source>
</evidence>
<organism evidence="11 12">
    <name type="scientific">Actinomadura rubrisoli</name>
    <dbReference type="NCBI Taxonomy" id="2530368"/>
    <lineage>
        <taxon>Bacteria</taxon>
        <taxon>Bacillati</taxon>
        <taxon>Actinomycetota</taxon>
        <taxon>Actinomycetes</taxon>
        <taxon>Streptosporangiales</taxon>
        <taxon>Thermomonosporaceae</taxon>
        <taxon>Actinomadura</taxon>
    </lineage>
</organism>
<feature type="transmembrane region" description="Helical" evidence="9">
    <location>
        <begin position="21"/>
        <end position="44"/>
    </location>
</feature>
<evidence type="ECO:0000256" key="8">
    <source>
        <dbReference type="ARBA" id="ARBA00023136"/>
    </source>
</evidence>
<dbReference type="Gene3D" id="1.20.5.1930">
    <property type="match status" value="1"/>
</dbReference>
<feature type="transmembrane region" description="Helical" evidence="9">
    <location>
        <begin position="323"/>
        <end position="342"/>
    </location>
</feature>
<dbReference type="InterPro" id="IPR036890">
    <property type="entry name" value="HATPase_C_sf"/>
</dbReference>
<evidence type="ECO:0000313" key="11">
    <source>
        <dbReference type="EMBL" id="TDD64528.1"/>
    </source>
</evidence>
<keyword evidence="7" id="KW-0902">Two-component regulatory system</keyword>
<dbReference type="GO" id="GO:0005886">
    <property type="term" value="C:plasma membrane"/>
    <property type="evidence" value="ECO:0007669"/>
    <property type="project" value="UniProtKB-SubCell"/>
</dbReference>
<dbReference type="EMBL" id="SMKU01000439">
    <property type="protein sequence ID" value="TDD64528.1"/>
    <property type="molecule type" value="Genomic_DNA"/>
</dbReference>
<feature type="transmembrane region" description="Helical" evidence="9">
    <location>
        <begin position="85"/>
        <end position="107"/>
    </location>
</feature>
<dbReference type="InterPro" id="IPR005467">
    <property type="entry name" value="His_kinase_dom"/>
</dbReference>
<evidence type="ECO:0000313" key="12">
    <source>
        <dbReference type="Proteomes" id="UP000294513"/>
    </source>
</evidence>
<reference evidence="11 12" key="1">
    <citation type="submission" date="2019-03" db="EMBL/GenBank/DDBJ databases">
        <title>Draft genome sequences of novel Actinobacteria.</title>
        <authorList>
            <person name="Sahin N."/>
            <person name="Ay H."/>
            <person name="Saygin H."/>
        </authorList>
    </citation>
    <scope>NUCLEOTIDE SEQUENCE [LARGE SCALE GENOMIC DNA]</scope>
    <source>
        <strain evidence="11 12">H3C3</strain>
    </source>
</reference>
<dbReference type="RefSeq" id="WP_131903019.1">
    <property type="nucleotide sequence ID" value="NZ_SMKU01000439.1"/>
</dbReference>
<dbReference type="InterPro" id="IPR029016">
    <property type="entry name" value="GAF-like_dom_sf"/>
</dbReference>
<dbReference type="InterPro" id="IPR003594">
    <property type="entry name" value="HATPase_dom"/>
</dbReference>
<keyword evidence="2" id="KW-1003">Cell membrane</keyword>
<keyword evidence="4 9" id="KW-0812">Transmembrane</keyword>
<evidence type="ECO:0000256" key="7">
    <source>
        <dbReference type="ARBA" id="ARBA00023012"/>
    </source>
</evidence>
<evidence type="ECO:0000259" key="10">
    <source>
        <dbReference type="PROSITE" id="PS50109"/>
    </source>
</evidence>
<dbReference type="OrthoDB" id="227596at2"/>
<feature type="domain" description="Histidine kinase" evidence="10">
    <location>
        <begin position="499"/>
        <end position="687"/>
    </location>
</feature>
<proteinExistence type="predicted"/>
<dbReference type="Gene3D" id="3.30.565.10">
    <property type="entry name" value="Histidine kinase-like ATPase, C-terminal domain"/>
    <property type="match status" value="1"/>
</dbReference>
<evidence type="ECO:0000256" key="2">
    <source>
        <dbReference type="ARBA" id="ARBA00022475"/>
    </source>
</evidence>
<accession>A0A4R4ZYP0</accession>
<evidence type="ECO:0000256" key="6">
    <source>
        <dbReference type="ARBA" id="ARBA00022989"/>
    </source>
</evidence>
<dbReference type="Gene3D" id="3.30.450.40">
    <property type="match status" value="1"/>
</dbReference>
<dbReference type="PANTHER" id="PTHR24421:SF37">
    <property type="entry name" value="SENSOR HISTIDINE KINASE NARS"/>
    <property type="match status" value="1"/>
</dbReference>
<keyword evidence="5 11" id="KW-0418">Kinase</keyword>
<dbReference type="SUPFAM" id="SSF55874">
    <property type="entry name" value="ATPase domain of HSP90 chaperone/DNA topoisomerase II/histidine kinase"/>
    <property type="match status" value="1"/>
</dbReference>
<keyword evidence="8 9" id="KW-0472">Membrane</keyword>